<dbReference type="AlphaFoldDB" id="A0A8B6C5D1"/>
<gene>
    <name evidence="1" type="ORF">MGAL_10B018971</name>
</gene>
<dbReference type="OrthoDB" id="6114255at2759"/>
<comment type="caution">
    <text evidence="1">The sequence shown here is derived from an EMBL/GenBank/DDBJ whole genome shotgun (WGS) entry which is preliminary data.</text>
</comment>
<organism evidence="1 2">
    <name type="scientific">Mytilus galloprovincialis</name>
    <name type="common">Mediterranean mussel</name>
    <dbReference type="NCBI Taxonomy" id="29158"/>
    <lineage>
        <taxon>Eukaryota</taxon>
        <taxon>Metazoa</taxon>
        <taxon>Spiralia</taxon>
        <taxon>Lophotrochozoa</taxon>
        <taxon>Mollusca</taxon>
        <taxon>Bivalvia</taxon>
        <taxon>Autobranchia</taxon>
        <taxon>Pteriomorphia</taxon>
        <taxon>Mytilida</taxon>
        <taxon>Mytiloidea</taxon>
        <taxon>Mytilidae</taxon>
        <taxon>Mytilinae</taxon>
        <taxon>Mytilus</taxon>
    </lineage>
</organism>
<dbReference type="Proteomes" id="UP000596742">
    <property type="component" value="Unassembled WGS sequence"/>
</dbReference>
<keyword evidence="2" id="KW-1185">Reference proteome</keyword>
<dbReference type="EMBL" id="UYJE01001228">
    <property type="protein sequence ID" value="VDI00339.1"/>
    <property type="molecule type" value="Genomic_DNA"/>
</dbReference>
<name>A0A8B6C5D1_MYTGA</name>
<accession>A0A8B6C5D1</accession>
<evidence type="ECO:0000313" key="2">
    <source>
        <dbReference type="Proteomes" id="UP000596742"/>
    </source>
</evidence>
<protein>
    <submittedName>
        <fullName evidence="1">Uncharacterized protein</fullName>
    </submittedName>
</protein>
<proteinExistence type="predicted"/>
<reference evidence="1" key="1">
    <citation type="submission" date="2018-11" db="EMBL/GenBank/DDBJ databases">
        <authorList>
            <person name="Alioto T."/>
            <person name="Alioto T."/>
        </authorList>
    </citation>
    <scope>NUCLEOTIDE SEQUENCE</scope>
</reference>
<evidence type="ECO:0000313" key="1">
    <source>
        <dbReference type="EMBL" id="VDI00339.1"/>
    </source>
</evidence>
<sequence length="68" mass="8043">MEEESRMVKAVSVKKQGNWLNWEGARQQKCTYFTDWMSHSVPSITFHIKRQINWDGDISNDSRPVKET</sequence>